<organism evidence="1 2">
    <name type="scientific">Polaribacter aestuariivivens</name>
    <dbReference type="NCBI Taxonomy" id="2304626"/>
    <lineage>
        <taxon>Bacteria</taxon>
        <taxon>Pseudomonadati</taxon>
        <taxon>Bacteroidota</taxon>
        <taxon>Flavobacteriia</taxon>
        <taxon>Flavobacteriales</taxon>
        <taxon>Flavobacteriaceae</taxon>
    </lineage>
</organism>
<comment type="caution">
    <text evidence="1">The sequence shown here is derived from an EMBL/GenBank/DDBJ whole genome shotgun (WGS) entry which is preliminary data.</text>
</comment>
<gene>
    <name evidence="1" type="ORF">FDT66_04500</name>
</gene>
<protein>
    <submittedName>
        <fullName evidence="1">CPXCG motif-containing cysteine-rich protein</fullName>
    </submittedName>
</protein>
<name>A0A5S3N856_9FLAO</name>
<proteinExistence type="predicted"/>
<keyword evidence="2" id="KW-1185">Reference proteome</keyword>
<dbReference type="Pfam" id="PF14255">
    <property type="entry name" value="Zn_ribbon_21"/>
    <property type="match status" value="1"/>
</dbReference>
<sequence>MILDASVYQQTYIEDCEVCCNPIEITPTFEAGELISFNAQSIEQ</sequence>
<dbReference type="EMBL" id="VANR01000002">
    <property type="protein sequence ID" value="TMM31535.1"/>
    <property type="molecule type" value="Genomic_DNA"/>
</dbReference>
<reference evidence="1 2" key="1">
    <citation type="submission" date="2019-05" db="EMBL/GenBank/DDBJ databases">
        <title>Polaribacter aestuariivivens sp. nov., isolated from a tidal flat.</title>
        <authorList>
            <person name="Yoon J.-H."/>
        </authorList>
    </citation>
    <scope>NUCLEOTIDE SEQUENCE [LARGE SCALE GENOMIC DNA]</scope>
    <source>
        <strain evidence="1 2">DBTF-3</strain>
    </source>
</reference>
<dbReference type="Proteomes" id="UP000307140">
    <property type="component" value="Unassembled WGS sequence"/>
</dbReference>
<evidence type="ECO:0000313" key="2">
    <source>
        <dbReference type="Proteomes" id="UP000307140"/>
    </source>
</evidence>
<evidence type="ECO:0000313" key="1">
    <source>
        <dbReference type="EMBL" id="TMM31535.1"/>
    </source>
</evidence>
<dbReference type="AlphaFoldDB" id="A0A5S3N856"/>
<dbReference type="InterPro" id="IPR025990">
    <property type="entry name" value="zinc_ribbon_bacterial"/>
</dbReference>
<accession>A0A5S3N856</accession>
<dbReference type="OrthoDB" id="9814566at2"/>